<feature type="compositionally biased region" description="Low complexity" evidence="6">
    <location>
        <begin position="79"/>
        <end position="90"/>
    </location>
</feature>
<name>A0A810MVB4_9ACTN</name>
<accession>A0A810MVB4</accession>
<dbReference type="Gene3D" id="3.20.20.300">
    <property type="entry name" value="Glycoside hydrolase, family 3, N-terminal domain"/>
    <property type="match status" value="1"/>
</dbReference>
<feature type="domain" description="Glycoside hydrolase family 3 N-terminal" evidence="7">
    <location>
        <begin position="142"/>
        <end position="462"/>
    </location>
</feature>
<dbReference type="EC" id="3.2.1.52" evidence="3"/>
<feature type="region of interest" description="Disordered" evidence="6">
    <location>
        <begin position="1"/>
        <end position="27"/>
    </location>
</feature>
<dbReference type="PROSITE" id="PS00775">
    <property type="entry name" value="GLYCOSYL_HYDROL_F3"/>
    <property type="match status" value="1"/>
</dbReference>
<comment type="catalytic activity">
    <reaction evidence="1">
        <text>Hydrolysis of terminal non-reducing N-acetyl-D-hexosamine residues in N-acetyl-beta-D-hexosaminides.</text>
        <dbReference type="EC" id="3.2.1.52"/>
    </reaction>
</comment>
<reference evidence="8" key="1">
    <citation type="submission" date="2020-08" db="EMBL/GenBank/DDBJ databases">
        <title>Whole genome shotgun sequence of Polymorphospora rubra NBRC 101157.</title>
        <authorList>
            <person name="Komaki H."/>
            <person name="Tamura T."/>
        </authorList>
    </citation>
    <scope>NUCLEOTIDE SEQUENCE</scope>
    <source>
        <strain evidence="8">NBRC 101157</strain>
    </source>
</reference>
<dbReference type="AlphaFoldDB" id="A0A810MVB4"/>
<comment type="similarity">
    <text evidence="2">Belongs to the glycosyl hydrolase 3 family.</text>
</comment>
<evidence type="ECO:0000313" key="9">
    <source>
        <dbReference type="Proteomes" id="UP000680866"/>
    </source>
</evidence>
<dbReference type="InterPro" id="IPR019800">
    <property type="entry name" value="Glyco_hydro_3_AS"/>
</dbReference>
<dbReference type="PANTHER" id="PTHR30480:SF13">
    <property type="entry name" value="BETA-HEXOSAMINIDASE"/>
    <property type="match status" value="1"/>
</dbReference>
<evidence type="ECO:0000256" key="2">
    <source>
        <dbReference type="ARBA" id="ARBA00005336"/>
    </source>
</evidence>
<feature type="region of interest" description="Disordered" evidence="6">
    <location>
        <begin position="601"/>
        <end position="621"/>
    </location>
</feature>
<dbReference type="GO" id="GO:0005975">
    <property type="term" value="P:carbohydrate metabolic process"/>
    <property type="evidence" value="ECO:0007669"/>
    <property type="project" value="InterPro"/>
</dbReference>
<dbReference type="GO" id="GO:0009254">
    <property type="term" value="P:peptidoglycan turnover"/>
    <property type="evidence" value="ECO:0007669"/>
    <property type="project" value="TreeGrafter"/>
</dbReference>
<keyword evidence="9" id="KW-1185">Reference proteome</keyword>
<keyword evidence="4" id="KW-0378">Hydrolase</keyword>
<dbReference type="Pfam" id="PF00933">
    <property type="entry name" value="Glyco_hydro_3"/>
    <property type="match status" value="1"/>
</dbReference>
<dbReference type="InterPro" id="IPR036962">
    <property type="entry name" value="Glyco_hydro_3_N_sf"/>
</dbReference>
<evidence type="ECO:0000313" key="8">
    <source>
        <dbReference type="EMBL" id="BCJ63593.1"/>
    </source>
</evidence>
<protein>
    <recommendedName>
        <fullName evidence="3">beta-N-acetylhexosaminidase</fullName>
        <ecNumber evidence="3">3.2.1.52</ecNumber>
    </recommendedName>
</protein>
<dbReference type="InterPro" id="IPR050226">
    <property type="entry name" value="NagZ_Beta-hexosaminidase"/>
</dbReference>
<dbReference type="SUPFAM" id="SSF51445">
    <property type="entry name" value="(Trans)glycosidases"/>
    <property type="match status" value="1"/>
</dbReference>
<dbReference type="GO" id="GO:0004563">
    <property type="term" value="F:beta-N-acetylhexosaminidase activity"/>
    <property type="evidence" value="ECO:0007669"/>
    <property type="project" value="UniProtKB-EC"/>
</dbReference>
<evidence type="ECO:0000256" key="1">
    <source>
        <dbReference type="ARBA" id="ARBA00001231"/>
    </source>
</evidence>
<dbReference type="InterPro" id="IPR001764">
    <property type="entry name" value="Glyco_hydro_3_N"/>
</dbReference>
<evidence type="ECO:0000256" key="6">
    <source>
        <dbReference type="SAM" id="MobiDB-lite"/>
    </source>
</evidence>
<evidence type="ECO:0000256" key="3">
    <source>
        <dbReference type="ARBA" id="ARBA00012663"/>
    </source>
</evidence>
<evidence type="ECO:0000259" key="7">
    <source>
        <dbReference type="Pfam" id="PF00933"/>
    </source>
</evidence>
<gene>
    <name evidence="8" type="ORF">Prubr_06140</name>
</gene>
<dbReference type="Proteomes" id="UP000680866">
    <property type="component" value="Chromosome"/>
</dbReference>
<organism evidence="8 9">
    <name type="scientific">Polymorphospora rubra</name>
    <dbReference type="NCBI Taxonomy" id="338584"/>
    <lineage>
        <taxon>Bacteria</taxon>
        <taxon>Bacillati</taxon>
        <taxon>Actinomycetota</taxon>
        <taxon>Actinomycetes</taxon>
        <taxon>Micromonosporales</taxon>
        <taxon>Micromonosporaceae</taxon>
        <taxon>Polymorphospora</taxon>
    </lineage>
</organism>
<evidence type="ECO:0000256" key="5">
    <source>
        <dbReference type="ARBA" id="ARBA00023295"/>
    </source>
</evidence>
<proteinExistence type="inferred from homology"/>
<sequence>MPAGPAARDVPSRVTGRPDRPVPAPAVDLPHPGAGWWDGGVSNPRWRTAVALTVLTALTLAGCGADPGPPAAPAPSPTGAPTSSASTPADDPAALAAAAVVATLGDEDLVGQVLMPYAYGNSATKVTPGSAAGNRKLAGVDTPAQMVEKYRLGGLILVGFSADDPTGGNQPTTNVENPKQVHELTAGLQQAAAGLPAGKAPAGGPAAPLLIGTDQEYGAVTRIRTGVTQLPGAMAFGAAGDAGLTEAAWHVAGTELAALGVNVDFAPVADVLGASDSVVIGSRSYGSDPKAAAIQVGGAVRGLQRAGVAATLKHFPGHGHTAADSHTDLPTLNQDRAALDAGDLPPFTAGIDAGAWMVMSGHLDVRSIDPGTAATFSRKVLTDLLRGELGFTGLVVTDGMNMAPAQKWPAGEAAVRAVNAGNDLLLMPPDVAGAHAGLLAGLRDGSLPRERLVEAATRVLTLKFRLAGQPRPEMSTVGSAAHAEAVGRLSAAAITQLRGACATPPVPGPITVSSSGGRDGTRAALTEALRANGVKVVDSGGTVVHLVGYGDGTGDLRADADVTVGMDTPYLLGKAKSKVLIATYSSTRLSMTALARVLAGKAGSPGRSPVEVAGLPRSSCG</sequence>
<dbReference type="PANTHER" id="PTHR30480">
    <property type="entry name" value="BETA-HEXOSAMINIDASE-RELATED"/>
    <property type="match status" value="1"/>
</dbReference>
<evidence type="ECO:0000256" key="4">
    <source>
        <dbReference type="ARBA" id="ARBA00022801"/>
    </source>
</evidence>
<dbReference type="EMBL" id="AP023359">
    <property type="protein sequence ID" value="BCJ63593.1"/>
    <property type="molecule type" value="Genomic_DNA"/>
</dbReference>
<feature type="compositionally biased region" description="Pro residues" evidence="6">
    <location>
        <begin position="67"/>
        <end position="78"/>
    </location>
</feature>
<keyword evidence="5" id="KW-0326">Glycosidase</keyword>
<dbReference type="KEGG" id="pry:Prubr_06140"/>
<dbReference type="InterPro" id="IPR017853">
    <property type="entry name" value="GH"/>
</dbReference>
<feature type="region of interest" description="Disordered" evidence="6">
    <location>
        <begin position="66"/>
        <end position="90"/>
    </location>
</feature>